<dbReference type="Proteomes" id="UP000306102">
    <property type="component" value="Unassembled WGS sequence"/>
</dbReference>
<accession>A0A4S4ETA1</accession>
<comment type="caution">
    <text evidence="1">The sequence shown here is derived from an EMBL/GenBank/DDBJ whole genome shotgun (WGS) entry which is preliminary data.</text>
</comment>
<gene>
    <name evidence="1" type="ORF">TEA_024668</name>
</gene>
<sequence length="169" mass="19251">MLEGKLANVKARVEFMKGTRALASLNDIEQTTQQNHSNYFMQGLFGTRSLQMGIIHEEMPISSLNPLYEIDISLHYPFDQTDHQGIIELDAKSMAISLMMMPMNNINHTHYTQLSGMSSSNLQCIDPLEKSIYYDPIMLLPSPEPVSSLNPLYEIDDISLHYPFDQTDH</sequence>
<protein>
    <submittedName>
        <fullName evidence="1">Uncharacterized protein</fullName>
    </submittedName>
</protein>
<organism evidence="1 2">
    <name type="scientific">Camellia sinensis var. sinensis</name>
    <name type="common">China tea</name>
    <dbReference type="NCBI Taxonomy" id="542762"/>
    <lineage>
        <taxon>Eukaryota</taxon>
        <taxon>Viridiplantae</taxon>
        <taxon>Streptophyta</taxon>
        <taxon>Embryophyta</taxon>
        <taxon>Tracheophyta</taxon>
        <taxon>Spermatophyta</taxon>
        <taxon>Magnoliopsida</taxon>
        <taxon>eudicotyledons</taxon>
        <taxon>Gunneridae</taxon>
        <taxon>Pentapetalae</taxon>
        <taxon>asterids</taxon>
        <taxon>Ericales</taxon>
        <taxon>Theaceae</taxon>
        <taxon>Camellia</taxon>
    </lineage>
</organism>
<proteinExistence type="predicted"/>
<keyword evidence="2" id="KW-1185">Reference proteome</keyword>
<name>A0A4S4ETA1_CAMSN</name>
<evidence type="ECO:0000313" key="1">
    <source>
        <dbReference type="EMBL" id="THG19655.1"/>
    </source>
</evidence>
<evidence type="ECO:0000313" key="2">
    <source>
        <dbReference type="Proteomes" id="UP000306102"/>
    </source>
</evidence>
<dbReference type="EMBL" id="SDRB02002333">
    <property type="protein sequence ID" value="THG19655.1"/>
    <property type="molecule type" value="Genomic_DNA"/>
</dbReference>
<dbReference type="AlphaFoldDB" id="A0A4S4ETA1"/>
<reference evidence="1 2" key="1">
    <citation type="journal article" date="2018" name="Proc. Natl. Acad. Sci. U.S.A.">
        <title>Draft genome sequence of Camellia sinensis var. sinensis provides insights into the evolution of the tea genome and tea quality.</title>
        <authorList>
            <person name="Wei C."/>
            <person name="Yang H."/>
            <person name="Wang S."/>
            <person name="Zhao J."/>
            <person name="Liu C."/>
            <person name="Gao L."/>
            <person name="Xia E."/>
            <person name="Lu Y."/>
            <person name="Tai Y."/>
            <person name="She G."/>
            <person name="Sun J."/>
            <person name="Cao H."/>
            <person name="Tong W."/>
            <person name="Gao Q."/>
            <person name="Li Y."/>
            <person name="Deng W."/>
            <person name="Jiang X."/>
            <person name="Wang W."/>
            <person name="Chen Q."/>
            <person name="Zhang S."/>
            <person name="Li H."/>
            <person name="Wu J."/>
            <person name="Wang P."/>
            <person name="Li P."/>
            <person name="Shi C."/>
            <person name="Zheng F."/>
            <person name="Jian J."/>
            <person name="Huang B."/>
            <person name="Shan D."/>
            <person name="Shi M."/>
            <person name="Fang C."/>
            <person name="Yue Y."/>
            <person name="Li F."/>
            <person name="Li D."/>
            <person name="Wei S."/>
            <person name="Han B."/>
            <person name="Jiang C."/>
            <person name="Yin Y."/>
            <person name="Xia T."/>
            <person name="Zhang Z."/>
            <person name="Bennetzen J.L."/>
            <person name="Zhao S."/>
            <person name="Wan X."/>
        </authorList>
    </citation>
    <scope>NUCLEOTIDE SEQUENCE [LARGE SCALE GENOMIC DNA]</scope>
    <source>
        <strain evidence="2">cv. Shuchazao</strain>
        <tissue evidence="1">Leaf</tissue>
    </source>
</reference>